<dbReference type="OrthoDB" id="912485at2"/>
<comment type="caution">
    <text evidence="5">The sequence shown here is derived from an EMBL/GenBank/DDBJ whole genome shotgun (WGS) entry which is preliminary data.</text>
</comment>
<dbReference type="RefSeq" id="WP_124879325.1">
    <property type="nucleotide sequence ID" value="NZ_RQJO01000016.1"/>
</dbReference>
<dbReference type="EMBL" id="RQJO01000016">
    <property type="protein sequence ID" value="RRA98085.1"/>
    <property type="molecule type" value="Genomic_DNA"/>
</dbReference>
<dbReference type="Proteomes" id="UP000271925">
    <property type="component" value="Unassembled WGS sequence"/>
</dbReference>
<keyword evidence="6" id="KW-1185">Reference proteome</keyword>
<dbReference type="AlphaFoldDB" id="A0A3P1BAM0"/>
<evidence type="ECO:0000259" key="4">
    <source>
        <dbReference type="Pfam" id="PF01229"/>
    </source>
</evidence>
<name>A0A3P1BAM0_9BACT</name>
<dbReference type="InterPro" id="IPR049166">
    <property type="entry name" value="GH39_cat"/>
</dbReference>
<evidence type="ECO:0000256" key="1">
    <source>
        <dbReference type="ARBA" id="ARBA00008875"/>
    </source>
</evidence>
<comment type="similarity">
    <text evidence="1">Belongs to the glycosyl hydrolase 39 family.</text>
</comment>
<gene>
    <name evidence="5" type="ORF">EHT25_30935</name>
</gene>
<dbReference type="InterPro" id="IPR051923">
    <property type="entry name" value="Glycosyl_Hydrolase_39"/>
</dbReference>
<evidence type="ECO:0000256" key="3">
    <source>
        <dbReference type="ARBA" id="ARBA00023295"/>
    </source>
</evidence>
<accession>A0A3P1BAM0</accession>
<evidence type="ECO:0000313" key="6">
    <source>
        <dbReference type="Proteomes" id="UP000271925"/>
    </source>
</evidence>
<protein>
    <recommendedName>
        <fullName evidence="4">Glycosyl hydrolases family 39 N-terminal catalytic domain-containing protein</fullName>
    </recommendedName>
</protein>
<reference evidence="5 6" key="1">
    <citation type="submission" date="2018-11" db="EMBL/GenBank/DDBJ databases">
        <authorList>
            <person name="Zhou Z."/>
            <person name="Wang G."/>
        </authorList>
    </citation>
    <scope>NUCLEOTIDE SEQUENCE [LARGE SCALE GENOMIC DNA]</scope>
    <source>
        <strain evidence="5 6">KCTC52004</strain>
    </source>
</reference>
<sequence length="508" mass="57180">MKSTMENNRRTFLKTLSLLPLSASFELKGNATESISSSGNPAAALKKIGSIRLKKPTEIKSSPFGIGCETLDRDLWKPKDVYPWMDNLPVKWGRLQTGWARVEREKGKYDWGWLDESVDGLVSRGVKPFFNVGYGNTNYQAGEVGYYPSAADPVANAAWQKFVVAVAKRYKGKVQHYEIWNEPNLSGFWKPDKPDPKKYVQLVRETAPLIRKSNPNAIIVGGVVSRMPITYVQELFKEGLGELIDIFSFHPYTTLPEAYTERTKALRQFIDQYNPKIQIWQGENGFPSDPNSTGFIGEGPWTETIQAKIMLRRLLTDCSLNLPMTLWFLIVDLHDYPKGSGNTNYKGILRQKPEIKPKIAYKALQHLGSLVHGEVRSRTAIVHAMPGKEAATEKEYQAFGNGVRKSLATICTATLNTDNGPVLAYWSDQRASDNPTTDSIHLFLWDWEGRGFTDPVLVDLLSGEILEIPDKQKSSDEGKGRVEAEAQIFRQLPVSDYPMLIMEKSKVV</sequence>
<dbReference type="Gene3D" id="3.20.20.80">
    <property type="entry name" value="Glycosidases"/>
    <property type="match status" value="1"/>
</dbReference>
<dbReference type="SUPFAM" id="SSF51445">
    <property type="entry name" value="(Trans)glycosidases"/>
    <property type="match status" value="1"/>
</dbReference>
<dbReference type="InterPro" id="IPR017853">
    <property type="entry name" value="GH"/>
</dbReference>
<keyword evidence="3" id="KW-0326">Glycosidase</keyword>
<feature type="domain" description="Glycosyl hydrolases family 39 N-terminal catalytic" evidence="4">
    <location>
        <begin position="106"/>
        <end position="252"/>
    </location>
</feature>
<evidence type="ECO:0000256" key="2">
    <source>
        <dbReference type="ARBA" id="ARBA00022801"/>
    </source>
</evidence>
<keyword evidence="2" id="KW-0378">Hydrolase</keyword>
<evidence type="ECO:0000313" key="5">
    <source>
        <dbReference type="EMBL" id="RRA98085.1"/>
    </source>
</evidence>
<dbReference type="Pfam" id="PF01229">
    <property type="entry name" value="Glyco_hydro_39"/>
    <property type="match status" value="1"/>
</dbReference>
<dbReference type="PANTHER" id="PTHR12631">
    <property type="entry name" value="ALPHA-L-IDURONIDASE"/>
    <property type="match status" value="1"/>
</dbReference>
<dbReference type="GO" id="GO:0004553">
    <property type="term" value="F:hydrolase activity, hydrolyzing O-glycosyl compounds"/>
    <property type="evidence" value="ECO:0007669"/>
    <property type="project" value="TreeGrafter"/>
</dbReference>
<proteinExistence type="inferred from homology"/>
<dbReference type="PANTHER" id="PTHR12631:SF10">
    <property type="entry name" value="BETA-XYLOSIDASE-LIKE PROTEIN-RELATED"/>
    <property type="match status" value="1"/>
</dbReference>
<organism evidence="5 6">
    <name type="scientific">Larkinella rosea</name>
    <dbReference type="NCBI Taxonomy" id="2025312"/>
    <lineage>
        <taxon>Bacteria</taxon>
        <taxon>Pseudomonadati</taxon>
        <taxon>Bacteroidota</taxon>
        <taxon>Cytophagia</taxon>
        <taxon>Cytophagales</taxon>
        <taxon>Spirosomataceae</taxon>
        <taxon>Larkinella</taxon>
    </lineage>
</organism>